<evidence type="ECO:0000259" key="1">
    <source>
        <dbReference type="Pfam" id="PF04149"/>
    </source>
</evidence>
<accession>D1A4A7</accession>
<dbReference type="InterPro" id="IPR007278">
    <property type="entry name" value="DUF397"/>
</dbReference>
<dbReference type="Pfam" id="PF04149">
    <property type="entry name" value="DUF397"/>
    <property type="match status" value="1"/>
</dbReference>
<dbReference type="KEGG" id="tcu:Tcur_4454"/>
<proteinExistence type="predicted"/>
<organism evidence="2 3">
    <name type="scientific">Thermomonospora curvata (strain ATCC 19995 / DSM 43183 / JCM 3096 / KCTC 9072 / NBRC 15933 / NCIMB 10081 / Henssen B9)</name>
    <dbReference type="NCBI Taxonomy" id="471852"/>
    <lineage>
        <taxon>Bacteria</taxon>
        <taxon>Bacillati</taxon>
        <taxon>Actinomycetota</taxon>
        <taxon>Actinomycetes</taxon>
        <taxon>Streptosporangiales</taxon>
        <taxon>Thermomonosporaceae</taxon>
        <taxon>Thermomonospora</taxon>
    </lineage>
</organism>
<feature type="domain" description="DUF397" evidence="1">
    <location>
        <begin position="11"/>
        <end position="63"/>
    </location>
</feature>
<dbReference type="HOGENOM" id="CLU_131550_3_3_11"/>
<reference evidence="2 3" key="1">
    <citation type="journal article" date="2011" name="Stand. Genomic Sci.">
        <title>Complete genome sequence of Thermomonospora curvata type strain (B9).</title>
        <authorList>
            <person name="Chertkov O."/>
            <person name="Sikorski J."/>
            <person name="Nolan M."/>
            <person name="Lapidus A."/>
            <person name="Lucas S."/>
            <person name="Del Rio T.G."/>
            <person name="Tice H."/>
            <person name="Cheng J.F."/>
            <person name="Goodwin L."/>
            <person name="Pitluck S."/>
            <person name="Liolios K."/>
            <person name="Ivanova N."/>
            <person name="Mavromatis K."/>
            <person name="Mikhailova N."/>
            <person name="Ovchinnikova G."/>
            <person name="Pati A."/>
            <person name="Chen A."/>
            <person name="Palaniappan K."/>
            <person name="Djao O.D."/>
            <person name="Land M."/>
            <person name="Hauser L."/>
            <person name="Chang Y.J."/>
            <person name="Jeffries C.D."/>
            <person name="Brettin T."/>
            <person name="Han C."/>
            <person name="Detter J.C."/>
            <person name="Rohde M."/>
            <person name="Goker M."/>
            <person name="Woyke T."/>
            <person name="Bristow J."/>
            <person name="Eisen J.A."/>
            <person name="Markowitz V."/>
            <person name="Hugenholtz P."/>
            <person name="Klenk H.P."/>
            <person name="Kyrpides N.C."/>
        </authorList>
    </citation>
    <scope>NUCLEOTIDE SEQUENCE [LARGE SCALE GENOMIC DNA]</scope>
    <source>
        <strain evidence="3">ATCC 19995 / DSM 43183 / JCM 3096 / KCTC 9072 / NBRC 15933 / NCIMB 10081 / Henssen B9</strain>
    </source>
</reference>
<sequence length="69" mass="7625">MRISPDLSRVTWRKSSKSTATGNECVELAAFGDVVAVRDSKNPDGARLVLRSAGFRRLVEDVRRGRHGI</sequence>
<keyword evidence="3" id="KW-1185">Reference proteome</keyword>
<protein>
    <recommendedName>
        <fullName evidence="1">DUF397 domain-containing protein</fullName>
    </recommendedName>
</protein>
<dbReference type="Proteomes" id="UP000001918">
    <property type="component" value="Chromosome"/>
</dbReference>
<gene>
    <name evidence="2" type="ordered locus">Tcur_4454</name>
</gene>
<dbReference type="STRING" id="471852.Tcur_4454"/>
<dbReference type="AlphaFoldDB" id="D1A4A7"/>
<dbReference type="RefSeq" id="WP_012854764.1">
    <property type="nucleotide sequence ID" value="NC_013510.1"/>
</dbReference>
<dbReference type="EMBL" id="CP001738">
    <property type="protein sequence ID" value="ACY99981.1"/>
    <property type="molecule type" value="Genomic_DNA"/>
</dbReference>
<dbReference type="OrthoDB" id="3432106at2"/>
<evidence type="ECO:0000313" key="2">
    <source>
        <dbReference type="EMBL" id="ACY99981.1"/>
    </source>
</evidence>
<evidence type="ECO:0000313" key="3">
    <source>
        <dbReference type="Proteomes" id="UP000001918"/>
    </source>
</evidence>
<name>D1A4A7_THECD</name>